<evidence type="ECO:0000313" key="2">
    <source>
        <dbReference type="Proteomes" id="UP001597383"/>
    </source>
</evidence>
<accession>A0ABW4VWF0</accession>
<dbReference type="RefSeq" id="WP_377555553.1">
    <property type="nucleotide sequence ID" value="NZ_JBHUMI010000009.1"/>
</dbReference>
<dbReference type="EMBL" id="JBHUHQ010000013">
    <property type="protein sequence ID" value="MFD2043974.1"/>
    <property type="molecule type" value="Genomic_DNA"/>
</dbReference>
<sequence length="163" mass="18672">MIVPIIGNVTYSITMDPTVWIFDDRKILLHEAFSSNKQPIDNNEDDIEKAAKRWENEVFHHKINPPVNKSISRLEGKKILTESYVMPIKDFINHAEVKPEAKEAKLITRDGDIILSLSDLMDAYLFFAREGKPLKEDGPVHLMYQDGSNKDNPIKGIKKIEVL</sequence>
<keyword evidence="2" id="KW-1185">Reference proteome</keyword>
<name>A0ABW4VWF0_9BACI</name>
<dbReference type="Proteomes" id="UP001597383">
    <property type="component" value="Unassembled WGS sequence"/>
</dbReference>
<reference evidence="2" key="1">
    <citation type="journal article" date="2019" name="Int. J. Syst. Evol. Microbiol.">
        <title>The Global Catalogue of Microorganisms (GCM) 10K type strain sequencing project: providing services to taxonomists for standard genome sequencing and annotation.</title>
        <authorList>
            <consortium name="The Broad Institute Genomics Platform"/>
            <consortium name="The Broad Institute Genome Sequencing Center for Infectious Disease"/>
            <person name="Wu L."/>
            <person name="Ma J."/>
        </authorList>
    </citation>
    <scope>NUCLEOTIDE SEQUENCE [LARGE SCALE GENOMIC DNA]</scope>
    <source>
        <strain evidence="2">R28</strain>
    </source>
</reference>
<organism evidence="1 2">
    <name type="scientific">Ornithinibacillus salinisoli</name>
    <dbReference type="NCBI Taxonomy" id="1848459"/>
    <lineage>
        <taxon>Bacteria</taxon>
        <taxon>Bacillati</taxon>
        <taxon>Bacillota</taxon>
        <taxon>Bacilli</taxon>
        <taxon>Bacillales</taxon>
        <taxon>Bacillaceae</taxon>
        <taxon>Ornithinibacillus</taxon>
    </lineage>
</organism>
<proteinExistence type="predicted"/>
<evidence type="ECO:0008006" key="3">
    <source>
        <dbReference type="Google" id="ProtNLM"/>
    </source>
</evidence>
<protein>
    <recommendedName>
        <fullName evidence="3">Peptidyl-prolyl cis-trans isomerase</fullName>
    </recommendedName>
</protein>
<gene>
    <name evidence="1" type="ORF">ACFSJF_06850</name>
</gene>
<comment type="caution">
    <text evidence="1">The sequence shown here is derived from an EMBL/GenBank/DDBJ whole genome shotgun (WGS) entry which is preliminary data.</text>
</comment>
<evidence type="ECO:0000313" key="1">
    <source>
        <dbReference type="EMBL" id="MFD2043974.1"/>
    </source>
</evidence>